<evidence type="ECO:0000256" key="8">
    <source>
        <dbReference type="ARBA" id="ARBA00022679"/>
    </source>
</evidence>
<evidence type="ECO:0000256" key="19">
    <source>
        <dbReference type="RuleBase" id="RU368094"/>
    </source>
</evidence>
<keyword evidence="10" id="KW-0999">Mitochondrion inner membrane</keyword>
<keyword evidence="15" id="KW-0496">Mitochondrion</keyword>
<evidence type="ECO:0000256" key="17">
    <source>
        <dbReference type="ARBA" id="ARBA00023209"/>
    </source>
</evidence>
<feature type="transmembrane region" description="Helical" evidence="19">
    <location>
        <begin position="101"/>
        <end position="121"/>
    </location>
</feature>
<evidence type="ECO:0000256" key="3">
    <source>
        <dbReference type="ARBA" id="ARBA00005189"/>
    </source>
</evidence>
<dbReference type="SUPFAM" id="SSF81531">
    <property type="entry name" value="Non-heme 11 kDa protein of cytochrome bc1 complex (Ubiquinol-cytochrome c reductase)"/>
    <property type="match status" value="1"/>
</dbReference>
<keyword evidence="23" id="KW-1185">Reference proteome</keyword>
<keyword evidence="14 19" id="KW-0443">Lipid metabolism</keyword>
<feature type="transmembrane region" description="Helical" evidence="19">
    <location>
        <begin position="361"/>
        <end position="378"/>
    </location>
</feature>
<feature type="transmembrane region" description="Helical" evidence="19">
    <location>
        <begin position="324"/>
        <end position="341"/>
    </location>
</feature>
<keyword evidence="16 19" id="KW-0472">Membrane</keyword>
<keyword evidence="9 19" id="KW-0812">Transmembrane</keyword>
<comment type="caution">
    <text evidence="19">Lacks conserved residue(s) required for the propagation of feature annotation.</text>
</comment>
<dbReference type="PANTHER" id="PTHR15362">
    <property type="entry name" value="PHOSPHATIDYLINOSITOL SYNTHASE"/>
    <property type="match status" value="1"/>
</dbReference>
<organism evidence="22 23">
    <name type="scientific">Brassica rapa subsp. trilocularis</name>
    <dbReference type="NCBI Taxonomy" id="1813537"/>
    <lineage>
        <taxon>Eukaryota</taxon>
        <taxon>Viridiplantae</taxon>
        <taxon>Streptophyta</taxon>
        <taxon>Embryophyta</taxon>
        <taxon>Tracheophyta</taxon>
        <taxon>Spermatophyta</taxon>
        <taxon>Magnoliopsida</taxon>
        <taxon>eudicotyledons</taxon>
        <taxon>Gunneridae</taxon>
        <taxon>Pentapetalae</taxon>
        <taxon>rosids</taxon>
        <taxon>malvids</taxon>
        <taxon>Brassicales</taxon>
        <taxon>Brassicaceae</taxon>
        <taxon>Brassiceae</taxon>
        <taxon>Brassica</taxon>
    </lineage>
</organism>
<evidence type="ECO:0000256" key="15">
    <source>
        <dbReference type="ARBA" id="ARBA00023128"/>
    </source>
</evidence>
<comment type="pathway">
    <text evidence="19">Phospholipid metabolism; phosphatidylethanolamine biosynthesis; phosphatidylethanolamine from CDP-diacylglycerol: step 1/2.</text>
</comment>
<evidence type="ECO:0000256" key="10">
    <source>
        <dbReference type="ARBA" id="ARBA00022792"/>
    </source>
</evidence>
<keyword evidence="11 19" id="KW-0256">Endoplasmic reticulum</keyword>
<feature type="domain" description="Ubiquinol-cytochrome C reductase hinge" evidence="21">
    <location>
        <begin position="465"/>
        <end position="526"/>
    </location>
</feature>
<feature type="transmembrane region" description="Helical" evidence="19">
    <location>
        <begin position="219"/>
        <end position="240"/>
    </location>
</feature>
<keyword evidence="5" id="KW-0813">Transport</keyword>
<comment type="similarity">
    <text evidence="4">Belongs to the UQCRH/QCR6 family.</text>
</comment>
<keyword evidence="8 19" id="KW-0808">Transferase</keyword>
<sequence length="526" mass="60531">MEPNGYMKEETKRMNGGGGGVAESELDPWTAWAYKPRTISLLLIGACLLIWASGALDPESTTSDDIVTSVKRGVWAMIAVFLAYSLLQAPSTVLIRPHPAIWRLVHGLAVIYLVSLTFLLFQRRDDARQFMKFLHPDLGIELPERSYGADCRIYVPDHPTNRFKNLYDTVFDEFFLAHIFGWWGKAILIRNQPLLWVLSIGFELLELTFRHMLPNFNECWWDSIVLDILICNWFGIWAGMHTVRYFDGKTYEWVGISRQPNIIGKVKRTLGQFTPAHWDKDEWHPLQGPWRFIQVLTLCIIFLTVELNTFFLKFSLWIPPRNPVILYRLILWWLIAIPTIREYNSYLQDRKPVKKVGSFCWLSTGICIVELLICIKIVPNRDAIVGSDTLGKCGTWTCGLFAGLDMEDTEDLREKETLSSSSLLQQRGEVRQINAIVGVLLFCRFPPSSLDLLSLPTRAEDEVVDPKKYLEESCKPKCVKPLLEYQACVKRIQGDDSGHKHCTGQYFDYWHCIDKCVAPKLFAKLK</sequence>
<keyword evidence="18 19" id="KW-1208">Phospholipid metabolism</keyword>
<evidence type="ECO:0000259" key="21">
    <source>
        <dbReference type="Pfam" id="PF02320"/>
    </source>
</evidence>
<protein>
    <recommendedName>
        <fullName evidence="19">CDP-diacylglycerol--serine O-phosphatidyltransferase</fullName>
        <ecNumber evidence="19">2.7.8.8</ecNumber>
    </recommendedName>
    <alternativeName>
        <fullName evidence="19">Phosphatidylserine synthase</fullName>
    </alternativeName>
</protein>
<dbReference type="InterPro" id="IPR023184">
    <property type="entry name" value="Ubol_cytC_Rdtase_hinge_dom"/>
</dbReference>
<evidence type="ECO:0000256" key="14">
    <source>
        <dbReference type="ARBA" id="ARBA00023098"/>
    </source>
</evidence>
<evidence type="ECO:0000313" key="23">
    <source>
        <dbReference type="Proteomes" id="UP000823674"/>
    </source>
</evidence>
<evidence type="ECO:0000313" key="22">
    <source>
        <dbReference type="EMBL" id="KAG5387123.1"/>
    </source>
</evidence>
<feature type="transmembrane region" description="Helical" evidence="19">
    <location>
        <begin position="292"/>
        <end position="312"/>
    </location>
</feature>
<name>A0ABQ7LKM0_BRACM</name>
<dbReference type="EC" id="2.7.8.8" evidence="19"/>
<comment type="catalytic activity">
    <reaction evidence="19">
        <text>a CDP-1,2-diacyl-sn-glycerol + L-serine = a 1,2-diacyl-sn-glycero-3-phospho-L-serine + CMP + H(+)</text>
        <dbReference type="Rhea" id="RHEA:16913"/>
        <dbReference type="ChEBI" id="CHEBI:15378"/>
        <dbReference type="ChEBI" id="CHEBI:33384"/>
        <dbReference type="ChEBI" id="CHEBI:57262"/>
        <dbReference type="ChEBI" id="CHEBI:58332"/>
        <dbReference type="ChEBI" id="CHEBI:60377"/>
        <dbReference type="EC" id="2.7.8.8"/>
    </reaction>
</comment>
<evidence type="ECO:0000256" key="2">
    <source>
        <dbReference type="ARBA" id="ARBA00004477"/>
    </source>
</evidence>
<comment type="similarity">
    <text evidence="19">Belongs to the CDP-alcohol phosphatidyltransferase class-I family.</text>
</comment>
<keyword evidence="12" id="KW-0249">Electron transport</keyword>
<evidence type="ECO:0000256" key="4">
    <source>
        <dbReference type="ARBA" id="ARBA00006498"/>
    </source>
</evidence>
<keyword evidence="7" id="KW-0679">Respiratory chain</keyword>
<gene>
    <name evidence="22" type="primary">A09p075470.1_BraROA</name>
    <name evidence="22" type="ORF">IGI04_038593</name>
</gene>
<evidence type="ECO:0000256" key="20">
    <source>
        <dbReference type="SAM" id="MobiDB-lite"/>
    </source>
</evidence>
<evidence type="ECO:0000256" key="7">
    <source>
        <dbReference type="ARBA" id="ARBA00022660"/>
    </source>
</evidence>
<dbReference type="PANTHER" id="PTHR15362:SF7">
    <property type="entry name" value="PHOSPHATIDYLSERINE SYNTHASE 2"/>
    <property type="match status" value="1"/>
</dbReference>
<comment type="caution">
    <text evidence="22">The sequence shown here is derived from an EMBL/GenBank/DDBJ whole genome shotgun (WGS) entry which is preliminary data.</text>
</comment>
<evidence type="ECO:0000256" key="9">
    <source>
        <dbReference type="ARBA" id="ARBA00022692"/>
    </source>
</evidence>
<evidence type="ECO:0000256" key="6">
    <source>
        <dbReference type="ARBA" id="ARBA00022516"/>
    </source>
</evidence>
<evidence type="ECO:0000256" key="5">
    <source>
        <dbReference type="ARBA" id="ARBA00022448"/>
    </source>
</evidence>
<feature type="transmembrane region" description="Helical" evidence="19">
    <location>
        <begin position="73"/>
        <end position="95"/>
    </location>
</feature>
<keyword evidence="6 19" id="KW-0444">Lipid biosynthesis</keyword>
<comment type="subcellular location">
    <subcellularLocation>
        <location evidence="2 19">Endoplasmic reticulum membrane</location>
        <topology evidence="2 19">Multi-pass membrane protein</topology>
    </subcellularLocation>
    <subcellularLocation>
        <location evidence="1">Mitochondrion inner membrane</location>
    </subcellularLocation>
</comment>
<evidence type="ECO:0000256" key="11">
    <source>
        <dbReference type="ARBA" id="ARBA00022824"/>
    </source>
</evidence>
<dbReference type="EMBL" id="JADBGQ010000008">
    <property type="protein sequence ID" value="KAG5387123.1"/>
    <property type="molecule type" value="Genomic_DNA"/>
</dbReference>
<comment type="function">
    <text evidence="19">Catalyzes a base-exchange reaction in which the polar head group of phosphatidylethanolamine (PE) is replaced by L-serine.</text>
</comment>
<evidence type="ECO:0000256" key="12">
    <source>
        <dbReference type="ARBA" id="ARBA00022982"/>
    </source>
</evidence>
<dbReference type="Gene3D" id="1.10.287.20">
    <property type="entry name" value="Ubiquinol-cytochrome C reductase hinge domain"/>
    <property type="match status" value="1"/>
</dbReference>
<dbReference type="Pfam" id="PF02320">
    <property type="entry name" value="UCR_hinge"/>
    <property type="match status" value="1"/>
</dbReference>
<reference evidence="22 23" key="1">
    <citation type="submission" date="2021-03" db="EMBL/GenBank/DDBJ databases">
        <authorList>
            <person name="King G.J."/>
            <person name="Bancroft I."/>
            <person name="Baten A."/>
            <person name="Bloomfield J."/>
            <person name="Borpatragohain P."/>
            <person name="He Z."/>
            <person name="Irish N."/>
            <person name="Irwin J."/>
            <person name="Liu K."/>
            <person name="Mauleon R.P."/>
            <person name="Moore J."/>
            <person name="Morris R."/>
            <person name="Ostergaard L."/>
            <person name="Wang B."/>
            <person name="Wells R."/>
        </authorList>
    </citation>
    <scope>NUCLEOTIDE SEQUENCE [LARGE SCALE GENOMIC DNA]</scope>
    <source>
        <strain evidence="22">R-o-18</strain>
        <tissue evidence="22">Leaf</tissue>
    </source>
</reference>
<dbReference type="Proteomes" id="UP000823674">
    <property type="component" value="Chromosome A09"/>
</dbReference>
<evidence type="ECO:0000256" key="18">
    <source>
        <dbReference type="ARBA" id="ARBA00023264"/>
    </source>
</evidence>
<evidence type="ECO:0000256" key="13">
    <source>
        <dbReference type="ARBA" id="ARBA00022989"/>
    </source>
</evidence>
<proteinExistence type="inferred from homology"/>
<comment type="pathway">
    <text evidence="3">Lipid metabolism.</text>
</comment>
<evidence type="ECO:0000256" key="16">
    <source>
        <dbReference type="ARBA" id="ARBA00023136"/>
    </source>
</evidence>
<evidence type="ECO:0000256" key="1">
    <source>
        <dbReference type="ARBA" id="ARBA00004273"/>
    </source>
</evidence>
<feature type="region of interest" description="Disordered" evidence="20">
    <location>
        <begin position="1"/>
        <end position="21"/>
    </location>
</feature>
<keyword evidence="17 19" id="KW-0594">Phospholipid biosynthesis</keyword>
<accession>A0ABQ7LKM0</accession>
<dbReference type="InterPro" id="IPR004277">
    <property type="entry name" value="PSS"/>
</dbReference>
<dbReference type="InterPro" id="IPR036811">
    <property type="entry name" value="Ubol_cytC_Rdtase_hinge_dom_sf"/>
</dbReference>
<dbReference type="Pfam" id="PF03034">
    <property type="entry name" value="PSS"/>
    <property type="match status" value="1"/>
</dbReference>
<keyword evidence="13 19" id="KW-1133">Transmembrane helix</keyword>